<name>A0A501WZF3_9RHOB</name>
<reference evidence="2 3" key="1">
    <citation type="submission" date="2019-06" db="EMBL/GenBank/DDBJ databases">
        <title>A novel bacterium of genus Amaricoccus, isolated from marine sediment.</title>
        <authorList>
            <person name="Huang H."/>
            <person name="Mo K."/>
            <person name="Hu Y."/>
        </authorList>
    </citation>
    <scope>NUCLEOTIDE SEQUENCE [LARGE SCALE GENOMIC DNA]</scope>
    <source>
        <strain evidence="2 3">HB172011</strain>
    </source>
</reference>
<dbReference type="OrthoDB" id="9809543at2"/>
<comment type="caution">
    <text evidence="2">The sequence shown here is derived from an EMBL/GenBank/DDBJ whole genome shotgun (WGS) entry which is preliminary data.</text>
</comment>
<dbReference type="InterPro" id="IPR018692">
    <property type="entry name" value="DUF2189"/>
</dbReference>
<feature type="transmembrane region" description="Helical" evidence="1">
    <location>
        <begin position="95"/>
        <end position="115"/>
    </location>
</feature>
<evidence type="ECO:0000313" key="3">
    <source>
        <dbReference type="Proteomes" id="UP000319255"/>
    </source>
</evidence>
<dbReference type="Proteomes" id="UP000319255">
    <property type="component" value="Unassembled WGS sequence"/>
</dbReference>
<dbReference type="RefSeq" id="WP_140452334.1">
    <property type="nucleotide sequence ID" value="NZ_VFRP01000001.1"/>
</dbReference>
<feature type="transmembrane region" description="Helical" evidence="1">
    <location>
        <begin position="189"/>
        <end position="221"/>
    </location>
</feature>
<dbReference type="EMBL" id="VFRP01000001">
    <property type="protein sequence ID" value="TPE53755.1"/>
    <property type="molecule type" value="Genomic_DNA"/>
</dbReference>
<keyword evidence="1" id="KW-0812">Transmembrane</keyword>
<feature type="transmembrane region" description="Helical" evidence="1">
    <location>
        <begin position="143"/>
        <end position="169"/>
    </location>
</feature>
<feature type="transmembrane region" description="Helical" evidence="1">
    <location>
        <begin position="242"/>
        <end position="274"/>
    </location>
</feature>
<keyword evidence="1" id="KW-0472">Membrane</keyword>
<sequence length="291" mass="30756">MTTTIGNPLSWSVDTARAAGHHIGAVADRVASHDLEASHAPRVRRIGIEDLRAALREGVEDFAACRSDVIFLCLLYPLIGIAMITAALNGNMTPLIFPAIAGFALIGPVAGVGLYEMSRRREMGETPNWGDAFGVLRSPRFGAVLVLGLLHCAIFLAWMITAFSLHNAIMGPARPASLLDYLGTVLSTGAGWTLIVVGCGVGFVYAAVVLAISVVSFPLLLDRNVGLPVAIATSIRVARENPATVAVWGLIVAAGLAIGSIPFFLGLIVILPILGHATWHLYRRAVEPAPR</sequence>
<evidence type="ECO:0000256" key="1">
    <source>
        <dbReference type="SAM" id="Phobius"/>
    </source>
</evidence>
<keyword evidence="3" id="KW-1185">Reference proteome</keyword>
<organism evidence="2 3">
    <name type="scientific">Amaricoccus solimangrovi</name>
    <dbReference type="NCBI Taxonomy" id="2589815"/>
    <lineage>
        <taxon>Bacteria</taxon>
        <taxon>Pseudomonadati</taxon>
        <taxon>Pseudomonadota</taxon>
        <taxon>Alphaproteobacteria</taxon>
        <taxon>Rhodobacterales</taxon>
        <taxon>Paracoccaceae</taxon>
        <taxon>Amaricoccus</taxon>
    </lineage>
</organism>
<gene>
    <name evidence="2" type="ORF">FJM51_01535</name>
</gene>
<accession>A0A501WZF3</accession>
<feature type="transmembrane region" description="Helical" evidence="1">
    <location>
        <begin position="69"/>
        <end position="89"/>
    </location>
</feature>
<dbReference type="Pfam" id="PF09955">
    <property type="entry name" value="DUF2189"/>
    <property type="match status" value="1"/>
</dbReference>
<proteinExistence type="predicted"/>
<dbReference type="AlphaFoldDB" id="A0A501WZF3"/>
<evidence type="ECO:0000313" key="2">
    <source>
        <dbReference type="EMBL" id="TPE53755.1"/>
    </source>
</evidence>
<keyword evidence="1" id="KW-1133">Transmembrane helix</keyword>
<protein>
    <submittedName>
        <fullName evidence="2">DUF2189 domain-containing protein</fullName>
    </submittedName>
</protein>